<organism evidence="2">
    <name type="scientific">uncultured gamma proteobacterium Rifle_16ft_4_minimus_39789</name>
    <dbReference type="NCBI Taxonomy" id="1665200"/>
    <lineage>
        <taxon>Bacteria</taxon>
        <taxon>Pseudomonadati</taxon>
        <taxon>Pseudomonadota</taxon>
        <taxon>Gammaproteobacteria</taxon>
        <taxon>environmental samples</taxon>
    </lineage>
</organism>
<sequence>MEDVRIKIKARIDTGAGVSSIDAKIIEIKPTADGSGEQVIFQIKDDDGKIKTIERTIVEWVEIKGKGTTQTVKRPVVRLDFCLGGRRLEGRINLADRTMFLYPVLIGRNILKTGDFLIDPRKKFMKKPGC</sequence>
<dbReference type="Pfam" id="PF05618">
    <property type="entry name" value="Zn_protease"/>
    <property type="match status" value="1"/>
</dbReference>
<feature type="domain" description="Retropepsin-like aspartic endopeptidase" evidence="1">
    <location>
        <begin position="3"/>
        <end position="127"/>
    </location>
</feature>
<reference evidence="2" key="1">
    <citation type="journal article" date="2015" name="ISME J.">
        <title>Aquifer environment selects for microbial species cohorts in sediment and groundwater.</title>
        <authorList>
            <person name="Hug L.A."/>
            <person name="Thomas B.C."/>
            <person name="Brown C.T."/>
            <person name="Frischkorn K.R."/>
            <person name="Williams K.H."/>
            <person name="Tringe S.G."/>
            <person name="Banfield J.F."/>
        </authorList>
    </citation>
    <scope>NUCLEOTIDE SEQUENCE</scope>
</reference>
<dbReference type="PANTHER" id="PTHR38037:SF2">
    <property type="entry name" value="ATP-DEPENDENT ZINC PROTEASE DOMAIN-CONTAINING PROTEIN-RELATED"/>
    <property type="match status" value="1"/>
</dbReference>
<accession>A0A0H4T873</accession>
<dbReference type="PANTHER" id="PTHR38037">
    <property type="entry name" value="ZN_PROTEASE DOMAIN-CONTAINING PROTEIN"/>
    <property type="match status" value="1"/>
</dbReference>
<dbReference type="InterPro" id="IPR008503">
    <property type="entry name" value="Asp_endopeptidase"/>
</dbReference>
<name>A0A0H4T873_9GAMM</name>
<dbReference type="Gene3D" id="2.40.70.10">
    <property type="entry name" value="Acid Proteases"/>
    <property type="match status" value="1"/>
</dbReference>
<dbReference type="InterPro" id="IPR021109">
    <property type="entry name" value="Peptidase_aspartic_dom_sf"/>
</dbReference>
<evidence type="ECO:0000259" key="1">
    <source>
        <dbReference type="Pfam" id="PF05618"/>
    </source>
</evidence>
<protein>
    <recommendedName>
        <fullName evidence="1">Retropepsin-like aspartic endopeptidase domain-containing protein</fullName>
    </recommendedName>
</protein>
<dbReference type="EMBL" id="KT007026">
    <property type="protein sequence ID" value="AKQ03996.1"/>
    <property type="molecule type" value="Genomic_DNA"/>
</dbReference>
<dbReference type="AlphaFoldDB" id="A0A0H4T873"/>
<proteinExistence type="predicted"/>
<dbReference type="SUPFAM" id="SSF50630">
    <property type="entry name" value="Acid proteases"/>
    <property type="match status" value="1"/>
</dbReference>
<evidence type="ECO:0000313" key="2">
    <source>
        <dbReference type="EMBL" id="AKQ03996.1"/>
    </source>
</evidence>